<dbReference type="Proteomes" id="UP001501081">
    <property type="component" value="Unassembled WGS sequence"/>
</dbReference>
<dbReference type="RefSeq" id="WP_344765000.1">
    <property type="nucleotide sequence ID" value="NZ_BAABAK010000003.1"/>
</dbReference>
<comment type="caution">
    <text evidence="2">The sequence shown here is derived from an EMBL/GenBank/DDBJ whole genome shotgun (WGS) entry which is preliminary data.</text>
</comment>
<dbReference type="EMBL" id="BAABAK010000003">
    <property type="protein sequence ID" value="GAA3955700.1"/>
    <property type="molecule type" value="Genomic_DNA"/>
</dbReference>
<accession>A0ABP7NWR6</accession>
<evidence type="ECO:0000313" key="3">
    <source>
        <dbReference type="Proteomes" id="UP001501081"/>
    </source>
</evidence>
<name>A0ABP7NWR6_9SPHI</name>
<gene>
    <name evidence="2" type="ORF">GCM10022246_07170</name>
</gene>
<evidence type="ECO:0000313" key="2">
    <source>
        <dbReference type="EMBL" id="GAA3955700.1"/>
    </source>
</evidence>
<feature type="domain" description="HipA N-terminal subdomain 1" evidence="1">
    <location>
        <begin position="5"/>
        <end position="103"/>
    </location>
</feature>
<reference evidence="3" key="1">
    <citation type="journal article" date="2019" name="Int. J. Syst. Evol. Microbiol.">
        <title>The Global Catalogue of Microorganisms (GCM) 10K type strain sequencing project: providing services to taxonomists for standard genome sequencing and annotation.</title>
        <authorList>
            <consortium name="The Broad Institute Genomics Platform"/>
            <consortium name="The Broad Institute Genome Sequencing Center for Infectious Disease"/>
            <person name="Wu L."/>
            <person name="Ma J."/>
        </authorList>
    </citation>
    <scope>NUCLEOTIDE SEQUENCE [LARGE SCALE GENOMIC DNA]</scope>
    <source>
        <strain evidence="3">JCM 17338</strain>
    </source>
</reference>
<dbReference type="NCBIfam" id="TIGR03071">
    <property type="entry name" value="couple_hipA"/>
    <property type="match status" value="1"/>
</dbReference>
<organism evidence="2 3">
    <name type="scientific">Pedobacter ginsengiterrae</name>
    <dbReference type="NCBI Taxonomy" id="871696"/>
    <lineage>
        <taxon>Bacteria</taxon>
        <taxon>Pseudomonadati</taxon>
        <taxon>Bacteroidota</taxon>
        <taxon>Sphingobacteriia</taxon>
        <taxon>Sphingobacteriales</taxon>
        <taxon>Sphingobacteriaceae</taxon>
        <taxon>Pedobacter</taxon>
    </lineage>
</organism>
<dbReference type="Pfam" id="PF13657">
    <property type="entry name" value="Couple_hipA"/>
    <property type="match status" value="1"/>
</dbReference>
<evidence type="ECO:0000259" key="1">
    <source>
        <dbReference type="Pfam" id="PF13657"/>
    </source>
</evidence>
<keyword evidence="3" id="KW-1185">Reference proteome</keyword>
<sequence>MRQAAVFLNNLLAGYLTEIDDSKYSFSYEENYFLDPKLPSISLTLPKDQKEYISESLFAFFYNMLSEGVNKKMQSRQFQLDENDAFGLLLKTAGSDTIGAVTVKEIINGN</sequence>
<protein>
    <submittedName>
        <fullName evidence="2">HipA N-terminal domain-containing protein</fullName>
    </submittedName>
</protein>
<proteinExistence type="predicted"/>
<dbReference type="InterPro" id="IPR017508">
    <property type="entry name" value="HipA_N1"/>
</dbReference>